<evidence type="ECO:0000256" key="1">
    <source>
        <dbReference type="ARBA" id="ARBA00022723"/>
    </source>
</evidence>
<feature type="domain" description="CCHC-type" evidence="7">
    <location>
        <begin position="62"/>
        <end position="77"/>
    </location>
</feature>
<feature type="region of interest" description="Disordered" evidence="6">
    <location>
        <begin position="1"/>
        <end position="34"/>
    </location>
</feature>
<keyword evidence="1" id="KW-0479">Metal-binding</keyword>
<keyword evidence="4" id="KW-0862">Zinc</keyword>
<feature type="domain" description="CCHC-type" evidence="7">
    <location>
        <begin position="304"/>
        <end position="319"/>
    </location>
</feature>
<feature type="domain" description="CCHC-type" evidence="7">
    <location>
        <begin position="38"/>
        <end position="54"/>
    </location>
</feature>
<evidence type="ECO:0000256" key="4">
    <source>
        <dbReference type="ARBA" id="ARBA00022833"/>
    </source>
</evidence>
<dbReference type="GO" id="GO:0003676">
    <property type="term" value="F:nucleic acid binding"/>
    <property type="evidence" value="ECO:0007669"/>
    <property type="project" value="InterPro"/>
</dbReference>
<feature type="domain" description="CCHC-type" evidence="7">
    <location>
        <begin position="328"/>
        <end position="343"/>
    </location>
</feature>
<dbReference type="OrthoDB" id="8026949at2759"/>
<organism evidence="8 9">
    <name type="scientific">Aspergillus aculeatus (strain ATCC 16872 / CBS 172.66 / WB 5094)</name>
    <dbReference type="NCBI Taxonomy" id="690307"/>
    <lineage>
        <taxon>Eukaryota</taxon>
        <taxon>Fungi</taxon>
        <taxon>Dikarya</taxon>
        <taxon>Ascomycota</taxon>
        <taxon>Pezizomycotina</taxon>
        <taxon>Eurotiomycetes</taxon>
        <taxon>Eurotiomycetidae</taxon>
        <taxon>Eurotiales</taxon>
        <taxon>Aspergillaceae</taxon>
        <taxon>Aspergillus</taxon>
        <taxon>Aspergillus subgen. Circumdati</taxon>
    </lineage>
</organism>
<protein>
    <recommendedName>
        <fullName evidence="7">CCHC-type domain-containing protein</fullName>
    </recommendedName>
</protein>
<dbReference type="PROSITE" id="PS50158">
    <property type="entry name" value="ZF_CCHC"/>
    <property type="match status" value="10"/>
</dbReference>
<feature type="compositionally biased region" description="Acidic residues" evidence="6">
    <location>
        <begin position="441"/>
        <end position="454"/>
    </location>
</feature>
<evidence type="ECO:0000256" key="6">
    <source>
        <dbReference type="SAM" id="MobiDB-lite"/>
    </source>
</evidence>
<dbReference type="EMBL" id="KV878981">
    <property type="protein sequence ID" value="OJJ97904.1"/>
    <property type="molecule type" value="Genomic_DNA"/>
</dbReference>
<dbReference type="RefSeq" id="XP_020054244.1">
    <property type="nucleotide sequence ID" value="XM_020202750.1"/>
</dbReference>
<dbReference type="SMART" id="SM00343">
    <property type="entry name" value="ZnF_C2HC"/>
    <property type="match status" value="11"/>
</dbReference>
<dbReference type="PANTHER" id="PTHR47103:SF8">
    <property type="entry name" value="DNA-BINDING PROTEIN"/>
    <property type="match status" value="1"/>
</dbReference>
<evidence type="ECO:0000259" key="7">
    <source>
        <dbReference type="PROSITE" id="PS50158"/>
    </source>
</evidence>
<dbReference type="OMA" id="RVRDCPE"/>
<keyword evidence="2" id="KW-0677">Repeat</keyword>
<dbReference type="InterPro" id="IPR001878">
    <property type="entry name" value="Znf_CCHC"/>
</dbReference>
<accession>A0A1L9WP20</accession>
<evidence type="ECO:0000256" key="2">
    <source>
        <dbReference type="ARBA" id="ARBA00022737"/>
    </source>
</evidence>
<reference evidence="9" key="1">
    <citation type="journal article" date="2017" name="Genome Biol.">
        <title>Comparative genomics reveals high biological diversity and specific adaptations in the industrially and medically important fungal genus Aspergillus.</title>
        <authorList>
            <person name="de Vries R.P."/>
            <person name="Riley R."/>
            <person name="Wiebenga A."/>
            <person name="Aguilar-Osorio G."/>
            <person name="Amillis S."/>
            <person name="Uchima C.A."/>
            <person name="Anderluh G."/>
            <person name="Asadollahi M."/>
            <person name="Askin M."/>
            <person name="Barry K."/>
            <person name="Battaglia E."/>
            <person name="Bayram O."/>
            <person name="Benocci T."/>
            <person name="Braus-Stromeyer S.A."/>
            <person name="Caldana C."/>
            <person name="Canovas D."/>
            <person name="Cerqueira G.C."/>
            <person name="Chen F."/>
            <person name="Chen W."/>
            <person name="Choi C."/>
            <person name="Clum A."/>
            <person name="Dos Santos R.A."/>
            <person name="Damasio A.R."/>
            <person name="Diallinas G."/>
            <person name="Emri T."/>
            <person name="Fekete E."/>
            <person name="Flipphi M."/>
            <person name="Freyberg S."/>
            <person name="Gallo A."/>
            <person name="Gournas C."/>
            <person name="Habgood R."/>
            <person name="Hainaut M."/>
            <person name="Harispe M.L."/>
            <person name="Henrissat B."/>
            <person name="Hilden K.S."/>
            <person name="Hope R."/>
            <person name="Hossain A."/>
            <person name="Karabika E."/>
            <person name="Karaffa L."/>
            <person name="Karanyi Z."/>
            <person name="Krasevec N."/>
            <person name="Kuo A."/>
            <person name="Kusch H."/>
            <person name="LaButti K."/>
            <person name="Lagendijk E.L."/>
            <person name="Lapidus A."/>
            <person name="Levasseur A."/>
            <person name="Lindquist E."/>
            <person name="Lipzen A."/>
            <person name="Logrieco A.F."/>
            <person name="MacCabe A."/>
            <person name="Maekelae M.R."/>
            <person name="Malavazi I."/>
            <person name="Melin P."/>
            <person name="Meyer V."/>
            <person name="Mielnichuk N."/>
            <person name="Miskei M."/>
            <person name="Molnar A.P."/>
            <person name="Mule G."/>
            <person name="Ngan C.Y."/>
            <person name="Orejas M."/>
            <person name="Orosz E."/>
            <person name="Ouedraogo J.P."/>
            <person name="Overkamp K.M."/>
            <person name="Park H.-S."/>
            <person name="Perrone G."/>
            <person name="Piumi F."/>
            <person name="Punt P.J."/>
            <person name="Ram A.F."/>
            <person name="Ramon A."/>
            <person name="Rauscher S."/>
            <person name="Record E."/>
            <person name="Riano-Pachon D.M."/>
            <person name="Robert V."/>
            <person name="Roehrig J."/>
            <person name="Ruller R."/>
            <person name="Salamov A."/>
            <person name="Salih N.S."/>
            <person name="Samson R.A."/>
            <person name="Sandor E."/>
            <person name="Sanguinetti M."/>
            <person name="Schuetze T."/>
            <person name="Sepcic K."/>
            <person name="Shelest E."/>
            <person name="Sherlock G."/>
            <person name="Sophianopoulou V."/>
            <person name="Squina F.M."/>
            <person name="Sun H."/>
            <person name="Susca A."/>
            <person name="Todd R.B."/>
            <person name="Tsang A."/>
            <person name="Unkles S.E."/>
            <person name="van de Wiele N."/>
            <person name="van Rossen-Uffink D."/>
            <person name="Oliveira J.V."/>
            <person name="Vesth T.C."/>
            <person name="Visser J."/>
            <person name="Yu J.-H."/>
            <person name="Zhou M."/>
            <person name="Andersen M.R."/>
            <person name="Archer D.B."/>
            <person name="Baker S.E."/>
            <person name="Benoit I."/>
            <person name="Brakhage A.A."/>
            <person name="Braus G.H."/>
            <person name="Fischer R."/>
            <person name="Frisvad J.C."/>
            <person name="Goldman G.H."/>
            <person name="Houbraken J."/>
            <person name="Oakley B."/>
            <person name="Pocsi I."/>
            <person name="Scazzocchio C."/>
            <person name="Seiboth B."/>
            <person name="vanKuyk P.A."/>
            <person name="Wortman J."/>
            <person name="Dyer P.S."/>
            <person name="Grigoriev I.V."/>
        </authorList>
    </citation>
    <scope>NUCLEOTIDE SEQUENCE [LARGE SCALE GENOMIC DNA]</scope>
    <source>
        <strain evidence="9">ATCC 16872 / CBS 172.66 / WB 5094</strain>
    </source>
</reference>
<dbReference type="VEuPathDB" id="FungiDB:ASPACDRAFT_53457"/>
<dbReference type="InterPro" id="IPR036875">
    <property type="entry name" value="Znf_CCHC_sf"/>
</dbReference>
<evidence type="ECO:0000313" key="9">
    <source>
        <dbReference type="Proteomes" id="UP000184546"/>
    </source>
</evidence>
<gene>
    <name evidence="8" type="ORF">ASPACDRAFT_53457</name>
</gene>
<proteinExistence type="predicted"/>
<dbReference type="Proteomes" id="UP000184546">
    <property type="component" value="Unassembled WGS sequence"/>
</dbReference>
<feature type="compositionally biased region" description="Basic and acidic residues" evidence="6">
    <location>
        <begin position="24"/>
        <end position="34"/>
    </location>
</feature>
<evidence type="ECO:0000313" key="8">
    <source>
        <dbReference type="EMBL" id="OJJ97904.1"/>
    </source>
</evidence>
<feature type="domain" description="CCHC-type" evidence="7">
    <location>
        <begin position="374"/>
        <end position="389"/>
    </location>
</feature>
<name>A0A1L9WP20_ASPA1</name>
<dbReference type="GeneID" id="30976564"/>
<feature type="region of interest" description="Disordered" evidence="6">
    <location>
        <begin position="412"/>
        <end position="467"/>
    </location>
</feature>
<keyword evidence="9" id="KW-1185">Reference proteome</keyword>
<feature type="domain" description="CCHC-type" evidence="7">
    <location>
        <begin position="350"/>
        <end position="365"/>
    </location>
</feature>
<feature type="domain" description="CCHC-type" evidence="7">
    <location>
        <begin position="398"/>
        <end position="413"/>
    </location>
</feature>
<evidence type="ECO:0000256" key="5">
    <source>
        <dbReference type="PROSITE-ProRule" id="PRU00047"/>
    </source>
</evidence>
<feature type="domain" description="CCHC-type" evidence="7">
    <location>
        <begin position="85"/>
        <end position="100"/>
    </location>
</feature>
<dbReference type="SUPFAM" id="SSF57756">
    <property type="entry name" value="Retrovirus zinc finger-like domains"/>
    <property type="match status" value="5"/>
</dbReference>
<dbReference type="GO" id="GO:0008270">
    <property type="term" value="F:zinc ion binding"/>
    <property type="evidence" value="ECO:0007669"/>
    <property type="project" value="UniProtKB-KW"/>
</dbReference>
<feature type="domain" description="CCHC-type" evidence="7">
    <location>
        <begin position="280"/>
        <end position="296"/>
    </location>
</feature>
<dbReference type="Pfam" id="PF00098">
    <property type="entry name" value="zf-CCHC"/>
    <property type="match status" value="10"/>
</dbReference>
<evidence type="ECO:0000256" key="3">
    <source>
        <dbReference type="ARBA" id="ARBA00022771"/>
    </source>
</evidence>
<sequence>MLGYGNDEHARPGDFNSAPYGGNDYDRASAADGQDDNRCRNCGADDHFARMCPEPKKSMGACFNCGEEGHSKADCTKPRVFKGTCRVCNQEGHPAAECPERPADVCRNCKMEGHRALDCKENRKFDLNDVPDMLPEDAWNLLQKASDEKDLEDFRTGIKIFSKAVPEATFVDIEKRMREENLKFYIIALEREANSCISFINLQGKLDCTYVIGYFFSPKPQRAHLRERWPSSDDENLERLEDAGLPYDRQVPKCGNCGEMGHTARGCTQERAEIERVEVKCVSCSAVGHRARDCTEPRRDKFACRNCGSPEHKAAECPNPRSAEGVECKRCNEVGHFAKDCPQKPEPRTCRNCGSEDHIARDCDKPRDVSTVTCRNCDEVGHFSRDCTKKRDYSRVQCRNCGEMGHTIRRCPKAPAEESFEEPTDKNDSTEPEPWISGAGDNEDTPAFEEENNDEWNNGGGGGGAAW</sequence>
<feature type="compositionally biased region" description="Gly residues" evidence="6">
    <location>
        <begin position="458"/>
        <end position="467"/>
    </location>
</feature>
<keyword evidence="3 5" id="KW-0863">Zinc-finger</keyword>
<dbReference type="Gene3D" id="4.10.60.10">
    <property type="entry name" value="Zinc finger, CCHC-type"/>
    <property type="match status" value="6"/>
</dbReference>
<dbReference type="STRING" id="690307.A0A1L9WP20"/>
<feature type="compositionally biased region" description="Basic and acidic residues" evidence="6">
    <location>
        <begin position="1"/>
        <end position="12"/>
    </location>
</feature>
<feature type="domain" description="CCHC-type" evidence="7">
    <location>
        <begin position="253"/>
        <end position="269"/>
    </location>
</feature>
<dbReference type="AlphaFoldDB" id="A0A1L9WP20"/>
<dbReference type="PANTHER" id="PTHR47103">
    <property type="entry name" value="DNA-BINDING PROTEIN"/>
    <property type="match status" value="1"/>
</dbReference>